<evidence type="ECO:0000313" key="1">
    <source>
        <dbReference type="EMBL" id="WCZ33642.1"/>
    </source>
</evidence>
<gene>
    <name evidence="1" type="ORF">CIHUM_00970</name>
</gene>
<protein>
    <submittedName>
        <fullName evidence="1">Uncharacterized protein</fullName>
    </submittedName>
</protein>
<dbReference type="Proteomes" id="UP001220577">
    <property type="component" value="Chromosome"/>
</dbReference>
<organism evidence="1 2">
    <name type="scientific">Corynebacterium ihumii</name>
    <dbReference type="NCBI Taxonomy" id="1232427"/>
    <lineage>
        <taxon>Bacteria</taxon>
        <taxon>Bacillati</taxon>
        <taxon>Actinomycetota</taxon>
        <taxon>Actinomycetes</taxon>
        <taxon>Mycobacteriales</taxon>
        <taxon>Corynebacteriaceae</taxon>
        <taxon>Corynebacterium</taxon>
    </lineage>
</organism>
<proteinExistence type="predicted"/>
<sequence length="93" mass="10061">MNKKWCPLCGAETWEVQGRTGPVLLDPSTPDAAATDRISVRFHGAGGTTTSNHSWIIHRCKQIKFPKPHSTAAVNAARRVVGLDPVKERGDSA</sequence>
<name>A0ABY7UCK6_9CORY</name>
<reference evidence="1 2" key="1">
    <citation type="submission" date="2020-10" db="EMBL/GenBank/DDBJ databases">
        <title>Complete genome sequence of Corynebacterium ihumii DSM 45751.</title>
        <authorList>
            <person name="Ruckert C."/>
            <person name="Albersmeier A."/>
            <person name="Busche T."/>
            <person name="Jaenicke S."/>
            <person name="Winkler A."/>
            <person name="Friethjonsson O.H."/>
            <person name="Hreggviethsson G.O."/>
            <person name="Lambert C."/>
            <person name="Badcock D."/>
            <person name="Bernaerts K."/>
            <person name="Anne J."/>
            <person name="Economou A."/>
            <person name="Kalinowski J."/>
        </authorList>
    </citation>
    <scope>NUCLEOTIDE SEQUENCE [LARGE SCALE GENOMIC DNA]</scope>
    <source>
        <strain evidence="1 2">DSM 45751</strain>
    </source>
</reference>
<keyword evidence="2" id="KW-1185">Reference proteome</keyword>
<dbReference type="EMBL" id="CP063190">
    <property type="protein sequence ID" value="WCZ33642.1"/>
    <property type="molecule type" value="Genomic_DNA"/>
</dbReference>
<accession>A0ABY7UCK6</accession>
<evidence type="ECO:0000313" key="2">
    <source>
        <dbReference type="Proteomes" id="UP001220577"/>
    </source>
</evidence>